<proteinExistence type="predicted"/>
<evidence type="ECO:0000313" key="3">
    <source>
        <dbReference type="Proteomes" id="UP000230179"/>
    </source>
</evidence>
<keyword evidence="1" id="KW-0472">Membrane</keyword>
<dbReference type="EMBL" id="PFBL01000005">
    <property type="protein sequence ID" value="PIR83395.1"/>
    <property type="molecule type" value="Genomic_DNA"/>
</dbReference>
<feature type="transmembrane region" description="Helical" evidence="1">
    <location>
        <begin position="50"/>
        <end position="70"/>
    </location>
</feature>
<comment type="caution">
    <text evidence="2">The sequence shown here is derived from an EMBL/GenBank/DDBJ whole genome shotgun (WGS) entry which is preliminary data.</text>
</comment>
<accession>A0A2H0UC97</accession>
<evidence type="ECO:0000256" key="1">
    <source>
        <dbReference type="SAM" id="Phobius"/>
    </source>
</evidence>
<feature type="transmembrane region" description="Helical" evidence="1">
    <location>
        <begin position="107"/>
        <end position="135"/>
    </location>
</feature>
<feature type="transmembrane region" description="Helical" evidence="1">
    <location>
        <begin position="82"/>
        <end position="100"/>
    </location>
</feature>
<name>A0A2H0UC97_9BACT</name>
<keyword evidence="1" id="KW-1133">Transmembrane helix</keyword>
<gene>
    <name evidence="2" type="ORF">COU19_00835</name>
</gene>
<protein>
    <submittedName>
        <fullName evidence="2">Uncharacterized protein</fullName>
    </submittedName>
</protein>
<reference evidence="3" key="1">
    <citation type="submission" date="2017-09" db="EMBL/GenBank/DDBJ databases">
        <title>Depth-based differentiation of microbial function through sediment-hosted aquifers and enrichment of novel symbionts in the deep terrestrial subsurface.</title>
        <authorList>
            <person name="Probst A.J."/>
            <person name="Ladd B."/>
            <person name="Jarett J.K."/>
            <person name="Geller-Mcgrath D.E."/>
            <person name="Sieber C.M.K."/>
            <person name="Emerson J.B."/>
            <person name="Anantharaman K."/>
            <person name="Thomas B.C."/>
            <person name="Malmstrom R."/>
            <person name="Stieglmeier M."/>
            <person name="Klingl A."/>
            <person name="Woyke T."/>
            <person name="Ryan C.M."/>
            <person name="Banfield J.F."/>
        </authorList>
    </citation>
    <scope>NUCLEOTIDE SEQUENCE [LARGE SCALE GENOMIC DNA]</scope>
</reference>
<feature type="transmembrane region" description="Helical" evidence="1">
    <location>
        <begin position="28"/>
        <end position="45"/>
    </location>
</feature>
<sequence>MSATSSLSDVNALATHTASSVMNLGSDFFVVIIIIAILFLFAWYIGRGPFVAVILALYAASAVYTVFPYMSFLPASPASASVLAHVGLYAALTFGFYLILRRVVVSDFLYIGVIGLAVLSFLGAGFLIALGYHSFDVTSVHHFSSAIQALFAPSQYFFWWFVGPAIGLFFFAR</sequence>
<dbReference type="Proteomes" id="UP000230179">
    <property type="component" value="Unassembled WGS sequence"/>
</dbReference>
<organism evidence="2 3">
    <name type="scientific">Candidatus Kaiserbacteria bacterium CG10_big_fil_rev_8_21_14_0_10_56_12</name>
    <dbReference type="NCBI Taxonomy" id="1974611"/>
    <lineage>
        <taxon>Bacteria</taxon>
        <taxon>Candidatus Kaiseribacteriota</taxon>
    </lineage>
</organism>
<keyword evidence="1" id="KW-0812">Transmembrane</keyword>
<feature type="transmembrane region" description="Helical" evidence="1">
    <location>
        <begin position="155"/>
        <end position="172"/>
    </location>
</feature>
<dbReference type="AlphaFoldDB" id="A0A2H0UC97"/>
<evidence type="ECO:0000313" key="2">
    <source>
        <dbReference type="EMBL" id="PIR83395.1"/>
    </source>
</evidence>